<dbReference type="GO" id="GO:0009401">
    <property type="term" value="P:phosphoenolpyruvate-dependent sugar phosphotransferase system"/>
    <property type="evidence" value="ECO:0007669"/>
    <property type="project" value="InterPro"/>
</dbReference>
<keyword evidence="10" id="KW-1185">Reference proteome</keyword>
<dbReference type="Gene3D" id="3.40.50.2300">
    <property type="match status" value="1"/>
</dbReference>
<keyword evidence="2" id="KW-0677">Repeat</keyword>
<dbReference type="InterPro" id="IPR007737">
    <property type="entry name" value="Mga_HTH"/>
</dbReference>
<dbReference type="Gene3D" id="1.10.10.10">
    <property type="entry name" value="Winged helix-like DNA-binding domain superfamily/Winged helix DNA-binding domain"/>
    <property type="match status" value="2"/>
</dbReference>
<dbReference type="Pfam" id="PF05043">
    <property type="entry name" value="Mga"/>
    <property type="match status" value="1"/>
</dbReference>
<dbReference type="PROSITE" id="PS51372">
    <property type="entry name" value="PRD_2"/>
    <property type="match status" value="2"/>
</dbReference>
<dbReference type="InterPro" id="IPR002178">
    <property type="entry name" value="PTS_EIIA_type-2_dom"/>
</dbReference>
<dbReference type="Pfam" id="PF02302">
    <property type="entry name" value="PTS_IIB"/>
    <property type="match status" value="1"/>
</dbReference>
<dbReference type="Pfam" id="PF00874">
    <property type="entry name" value="PRD"/>
    <property type="match status" value="2"/>
</dbReference>
<dbReference type="PANTHER" id="PTHR30185">
    <property type="entry name" value="CRYPTIC BETA-GLUCOSIDE BGL OPERON ANTITERMINATOR"/>
    <property type="match status" value="1"/>
</dbReference>
<evidence type="ECO:0000313" key="10">
    <source>
        <dbReference type="Proteomes" id="UP001139011"/>
    </source>
</evidence>
<dbReference type="PROSITE" id="PS51099">
    <property type="entry name" value="PTS_EIIB_TYPE_2"/>
    <property type="match status" value="1"/>
</dbReference>
<organism evidence="9 10">
    <name type="scientific">Fictibacillus marinisediminis</name>
    <dbReference type="NCBI Taxonomy" id="2878389"/>
    <lineage>
        <taxon>Bacteria</taxon>
        <taxon>Bacillati</taxon>
        <taxon>Bacillota</taxon>
        <taxon>Bacilli</taxon>
        <taxon>Bacillales</taxon>
        <taxon>Fictibacillaceae</taxon>
        <taxon>Fictibacillus</taxon>
    </lineage>
</organism>
<keyword evidence="1" id="KW-0808">Transferase</keyword>
<dbReference type="InterPro" id="IPR013011">
    <property type="entry name" value="PTS_EIIB_2"/>
</dbReference>
<feature type="domain" description="PTS EIIB type-2" evidence="7">
    <location>
        <begin position="419"/>
        <end position="509"/>
    </location>
</feature>
<dbReference type="AlphaFoldDB" id="A0A9X1X853"/>
<dbReference type="InterPro" id="IPR003501">
    <property type="entry name" value="PTS_EIIB_2/3"/>
</dbReference>
<evidence type="ECO:0000256" key="2">
    <source>
        <dbReference type="ARBA" id="ARBA00022737"/>
    </source>
</evidence>
<reference evidence="9" key="1">
    <citation type="submission" date="2021-09" db="EMBL/GenBank/DDBJ databases">
        <title>Genome analysis of Fictibacillus sp. KIGAM418 isolated from marine sediment.</title>
        <authorList>
            <person name="Seo M.-J."/>
            <person name="Cho E.-S."/>
            <person name="Hwang C.Y."/>
        </authorList>
    </citation>
    <scope>NUCLEOTIDE SEQUENCE</scope>
    <source>
        <strain evidence="9">KIGAM418</strain>
    </source>
</reference>
<keyword evidence="5" id="KW-0804">Transcription</keyword>
<comment type="caution">
    <text evidence="9">The sequence shown here is derived from an EMBL/GenBank/DDBJ whole genome shotgun (WGS) entry which is preliminary data.</text>
</comment>
<keyword evidence="4" id="KW-0010">Activator</keyword>
<evidence type="ECO:0000259" key="6">
    <source>
        <dbReference type="PROSITE" id="PS51094"/>
    </source>
</evidence>
<dbReference type="SUPFAM" id="SSF63520">
    <property type="entry name" value="PTS-regulatory domain, PRD"/>
    <property type="match status" value="2"/>
</dbReference>
<dbReference type="Gene3D" id="1.10.1790.10">
    <property type="entry name" value="PRD domain"/>
    <property type="match status" value="2"/>
</dbReference>
<sequence length="654" mass="73950">MAGAGDKVIERQNRLLSFLLKSGGSVSVDDIAAELDCSEKTIRNDCKVIDQWLKQASDVRLIRRRGVGVYLEGTASAISNLMDISKKEQAADTVMADSIRRMSIVRQLLLKNKDSTLQELAEKYYVSKTVVRHDIKQMGDWLKSFNLEMQLKQKVGLRVDGNEKNRRDALSRLTGMLIHAAEEEKNFVNQIFAPHEIDFVRSSLKKLEQQLCYSFTESALENLITHILISIKRVKTGSKITISPDEEERIKQTKEYPAVGAFLKDIEKAIAVKLPQEEAVYITIRVLGTKVYYHAKDRGKLEKELAGFDAAVLEFSKKLIEAVSEITDIDFTNDELLLAGLAGHLQTTFHRLDYALPFSNPMADEIKKMYMTMFEMIYYALPVVEQKLKKSLPEEEIAYLTLHFQASVERFKKKSARHLKVLVICTMGIGMSQLIVTKLERKFHSIEITGTASVSEAPVEIKEKKPDLVISTVPFSYQDVPVIVVSPLMTEEEEKEIEHWIQNGSQIDTHSSYPILKKLLHSELISVHSGEADPADILKSMVHQLEELGFVKDSYKESVLIREEQSSTAVGGGVAIPHGNPNLVKEAGIGMSVFRNPVKWGKERVSIVFLLAMSNEKRYLLKDLFKEISHLTENPSFIREVAEQETAENIYALF</sequence>
<dbReference type="PROSITE" id="PS51094">
    <property type="entry name" value="PTS_EIIA_TYPE_2"/>
    <property type="match status" value="1"/>
</dbReference>
<evidence type="ECO:0000256" key="1">
    <source>
        <dbReference type="ARBA" id="ARBA00022679"/>
    </source>
</evidence>
<accession>A0A9X1X853</accession>
<dbReference type="InterPro" id="IPR016152">
    <property type="entry name" value="PTrfase/Anion_transptr"/>
</dbReference>
<dbReference type="EMBL" id="JAIWJX010000002">
    <property type="protein sequence ID" value="MCK6255648.1"/>
    <property type="molecule type" value="Genomic_DNA"/>
</dbReference>
<dbReference type="Gene3D" id="3.40.930.10">
    <property type="entry name" value="Mannitol-specific EII, Chain A"/>
    <property type="match status" value="1"/>
</dbReference>
<dbReference type="SUPFAM" id="SSF52794">
    <property type="entry name" value="PTS system IIB component-like"/>
    <property type="match status" value="1"/>
</dbReference>
<dbReference type="PROSITE" id="PS00372">
    <property type="entry name" value="PTS_EIIA_TYPE_2_HIS"/>
    <property type="match status" value="1"/>
</dbReference>
<dbReference type="Proteomes" id="UP001139011">
    <property type="component" value="Unassembled WGS sequence"/>
</dbReference>
<feature type="domain" description="PRD" evidence="8">
    <location>
        <begin position="307"/>
        <end position="414"/>
    </location>
</feature>
<dbReference type="CDD" id="cd05568">
    <property type="entry name" value="PTS_IIB_bgl_like"/>
    <property type="match status" value="1"/>
</dbReference>
<dbReference type="InterPro" id="IPR013196">
    <property type="entry name" value="HTH_11"/>
</dbReference>
<evidence type="ECO:0000256" key="5">
    <source>
        <dbReference type="ARBA" id="ARBA00023163"/>
    </source>
</evidence>
<gene>
    <name evidence="9" type="ORF">LCY76_03290</name>
</gene>
<evidence type="ECO:0000259" key="8">
    <source>
        <dbReference type="PROSITE" id="PS51372"/>
    </source>
</evidence>
<evidence type="ECO:0000313" key="9">
    <source>
        <dbReference type="EMBL" id="MCK6255648.1"/>
    </source>
</evidence>
<protein>
    <submittedName>
        <fullName evidence="9">BglG family transcription antiterminator</fullName>
    </submittedName>
</protein>
<proteinExistence type="predicted"/>
<feature type="domain" description="PTS EIIA type-2" evidence="6">
    <location>
        <begin position="518"/>
        <end position="654"/>
    </location>
</feature>
<dbReference type="InterPro" id="IPR036095">
    <property type="entry name" value="PTS_EIIB-like_sf"/>
</dbReference>
<dbReference type="InterPro" id="IPR036390">
    <property type="entry name" value="WH_DNA-bd_sf"/>
</dbReference>
<evidence type="ECO:0000256" key="3">
    <source>
        <dbReference type="ARBA" id="ARBA00023015"/>
    </source>
</evidence>
<dbReference type="CDD" id="cd00211">
    <property type="entry name" value="PTS_IIA_fru"/>
    <property type="match status" value="1"/>
</dbReference>
<dbReference type="InterPro" id="IPR036388">
    <property type="entry name" value="WH-like_DNA-bd_sf"/>
</dbReference>
<feature type="domain" description="PRD" evidence="8">
    <location>
        <begin position="191"/>
        <end position="296"/>
    </location>
</feature>
<dbReference type="InterPro" id="IPR011608">
    <property type="entry name" value="PRD"/>
</dbReference>
<name>A0A9X1X853_9BACL</name>
<dbReference type="GO" id="GO:0006355">
    <property type="term" value="P:regulation of DNA-templated transcription"/>
    <property type="evidence" value="ECO:0007669"/>
    <property type="project" value="InterPro"/>
</dbReference>
<dbReference type="SUPFAM" id="SSF46785">
    <property type="entry name" value="Winged helix' DNA-binding domain"/>
    <property type="match status" value="1"/>
</dbReference>
<evidence type="ECO:0000259" key="7">
    <source>
        <dbReference type="PROSITE" id="PS51099"/>
    </source>
</evidence>
<dbReference type="SUPFAM" id="SSF55804">
    <property type="entry name" value="Phoshotransferase/anion transport protein"/>
    <property type="match status" value="1"/>
</dbReference>
<dbReference type="Pfam" id="PF08279">
    <property type="entry name" value="HTH_11"/>
    <property type="match status" value="1"/>
</dbReference>
<dbReference type="Pfam" id="PF00359">
    <property type="entry name" value="PTS_EIIA_2"/>
    <property type="match status" value="1"/>
</dbReference>
<dbReference type="PANTHER" id="PTHR30185:SF12">
    <property type="entry name" value="TRANSCRIPTIONAL REGULATOR MANR"/>
    <property type="match status" value="1"/>
</dbReference>
<evidence type="ECO:0000256" key="4">
    <source>
        <dbReference type="ARBA" id="ARBA00023159"/>
    </source>
</evidence>
<dbReference type="InterPro" id="IPR050661">
    <property type="entry name" value="BglG_antiterminators"/>
</dbReference>
<dbReference type="GO" id="GO:0008982">
    <property type="term" value="F:protein-N(PI)-phosphohistidine-sugar phosphotransferase activity"/>
    <property type="evidence" value="ECO:0007669"/>
    <property type="project" value="InterPro"/>
</dbReference>
<dbReference type="InterPro" id="IPR036634">
    <property type="entry name" value="PRD_sf"/>
</dbReference>
<keyword evidence="3" id="KW-0805">Transcription regulation</keyword>